<feature type="domain" description="F-box" evidence="2">
    <location>
        <begin position="88"/>
        <end position="137"/>
    </location>
</feature>
<dbReference type="SUPFAM" id="SSF81383">
    <property type="entry name" value="F-box domain"/>
    <property type="match status" value="1"/>
</dbReference>
<dbReference type="EMBL" id="JBAHYK010001223">
    <property type="protein sequence ID" value="KAL0568949.1"/>
    <property type="molecule type" value="Genomic_DNA"/>
</dbReference>
<evidence type="ECO:0000313" key="3">
    <source>
        <dbReference type="EMBL" id="KAL0568949.1"/>
    </source>
</evidence>
<organism evidence="3 4">
    <name type="scientific">Marasmius crinis-equi</name>
    <dbReference type="NCBI Taxonomy" id="585013"/>
    <lineage>
        <taxon>Eukaryota</taxon>
        <taxon>Fungi</taxon>
        <taxon>Dikarya</taxon>
        <taxon>Basidiomycota</taxon>
        <taxon>Agaricomycotina</taxon>
        <taxon>Agaricomycetes</taxon>
        <taxon>Agaricomycetidae</taxon>
        <taxon>Agaricales</taxon>
        <taxon>Marasmiineae</taxon>
        <taxon>Marasmiaceae</taxon>
        <taxon>Marasmius</taxon>
    </lineage>
</organism>
<dbReference type="CDD" id="cd09917">
    <property type="entry name" value="F-box_SF"/>
    <property type="match status" value="1"/>
</dbReference>
<feature type="region of interest" description="Disordered" evidence="1">
    <location>
        <begin position="56"/>
        <end position="81"/>
    </location>
</feature>
<evidence type="ECO:0000259" key="2">
    <source>
        <dbReference type="PROSITE" id="PS50181"/>
    </source>
</evidence>
<comment type="caution">
    <text evidence="3">The sequence shown here is derived from an EMBL/GenBank/DDBJ whole genome shotgun (WGS) entry which is preliminary data.</text>
</comment>
<sequence length="682" mass="78142">MTLRPATFYSPTTEKSLRGRKTPEFTSDSDSDDDAPLRLHVARIQKRKRRLQAILSSDSEQEDVENPPTMTKIPRKKKQKVATGDSGRPVFLDLPIDVFLEISRRLDPYDLLCLARTNKALREMLMSRKYSNMWRASRANIEGLPPLPPDMTEPAYANLIFNTSCFMCSKRSSSAMWECRIRCCNKCLPELFIDGDVLQANEKYRMLALNAELLALIPKRGQAYFLRSAVEKFTRELEEIKDDLEQVHLWYDTKHKEQAAIKKHAGKCHEWMKMQRDKRKLELAAMRNRRFQRAKELLVAEGWHEPVVDDKRLLGHTFFRENREFSHSAWSRSKPSVVTFLNDIKQEVEKNLERRRGRYSALREFYTKLQNDNPYAILPSLGDLVLTHQIRTLIDHTPLTKELTADDFSTFVSMKSFVFSRLAQQWRSAKETEILEILREAVPTAEKSSSLHLATTVFRCNAVDCGQVLFYPDVLVHPCASSPAFQPATTTVPTKESCPPFISPDACKMVESDPWNAGKNRISFDHEASANARAIVEACGLDPAVATANDMALKNPCIECITCRVSDSEYAVPRLRWPQVLSHLPREKFVVHQPEDAVQDPPEVSSPSTDLPERSWVFGVRCARCDLLSNPRSELFAEHLAKEHGLDRISRNDWYFDTTGNHWPSFAEDWPIGAFDTFWGGT</sequence>
<dbReference type="Proteomes" id="UP001465976">
    <property type="component" value="Unassembled WGS sequence"/>
</dbReference>
<proteinExistence type="predicted"/>
<feature type="region of interest" description="Disordered" evidence="1">
    <location>
        <begin position="1"/>
        <end position="36"/>
    </location>
</feature>
<evidence type="ECO:0000313" key="4">
    <source>
        <dbReference type="Proteomes" id="UP001465976"/>
    </source>
</evidence>
<accession>A0ABR3F1J5</accession>
<evidence type="ECO:0000256" key="1">
    <source>
        <dbReference type="SAM" id="MobiDB-lite"/>
    </source>
</evidence>
<reference evidence="3 4" key="1">
    <citation type="submission" date="2024-02" db="EMBL/GenBank/DDBJ databases">
        <title>A draft genome for the cacao thread blight pathogen Marasmius crinis-equi.</title>
        <authorList>
            <person name="Cohen S.P."/>
            <person name="Baruah I.K."/>
            <person name="Amoako-Attah I."/>
            <person name="Bukari Y."/>
            <person name="Meinhardt L.W."/>
            <person name="Bailey B.A."/>
        </authorList>
    </citation>
    <scope>NUCLEOTIDE SEQUENCE [LARGE SCALE GENOMIC DNA]</scope>
    <source>
        <strain evidence="3 4">GH-76</strain>
    </source>
</reference>
<dbReference type="InterPro" id="IPR001810">
    <property type="entry name" value="F-box_dom"/>
</dbReference>
<dbReference type="Pfam" id="PF00646">
    <property type="entry name" value="F-box"/>
    <property type="match status" value="1"/>
</dbReference>
<dbReference type="InterPro" id="IPR036047">
    <property type="entry name" value="F-box-like_dom_sf"/>
</dbReference>
<protein>
    <recommendedName>
        <fullName evidence="2">F-box domain-containing protein</fullName>
    </recommendedName>
</protein>
<name>A0ABR3F1J5_9AGAR</name>
<gene>
    <name evidence="3" type="ORF">V5O48_013017</name>
</gene>
<keyword evidence="4" id="KW-1185">Reference proteome</keyword>
<dbReference type="PROSITE" id="PS50181">
    <property type="entry name" value="FBOX"/>
    <property type="match status" value="1"/>
</dbReference>